<comment type="caution">
    <text evidence="1">The sequence shown here is derived from an EMBL/GenBank/DDBJ whole genome shotgun (WGS) entry which is preliminary data.</text>
</comment>
<evidence type="ECO:0000313" key="2">
    <source>
        <dbReference type="Proteomes" id="UP001215280"/>
    </source>
</evidence>
<gene>
    <name evidence="1" type="ORF">DFH07DRAFT_761037</name>
</gene>
<protein>
    <submittedName>
        <fullName evidence="1">Uncharacterized protein</fullName>
    </submittedName>
</protein>
<reference evidence="1" key="1">
    <citation type="submission" date="2023-03" db="EMBL/GenBank/DDBJ databases">
        <title>Massive genome expansion in bonnet fungi (Mycena s.s.) driven by repeated elements and novel gene families across ecological guilds.</title>
        <authorList>
            <consortium name="Lawrence Berkeley National Laboratory"/>
            <person name="Harder C.B."/>
            <person name="Miyauchi S."/>
            <person name="Viragh M."/>
            <person name="Kuo A."/>
            <person name="Thoen E."/>
            <person name="Andreopoulos B."/>
            <person name="Lu D."/>
            <person name="Skrede I."/>
            <person name="Drula E."/>
            <person name="Henrissat B."/>
            <person name="Morin E."/>
            <person name="Kohler A."/>
            <person name="Barry K."/>
            <person name="LaButti K."/>
            <person name="Morin E."/>
            <person name="Salamov A."/>
            <person name="Lipzen A."/>
            <person name="Mereny Z."/>
            <person name="Hegedus B."/>
            <person name="Baldrian P."/>
            <person name="Stursova M."/>
            <person name="Weitz H."/>
            <person name="Taylor A."/>
            <person name="Grigoriev I.V."/>
            <person name="Nagy L.G."/>
            <person name="Martin F."/>
            <person name="Kauserud H."/>
        </authorList>
    </citation>
    <scope>NUCLEOTIDE SEQUENCE</scope>
    <source>
        <strain evidence="1">CBHHK188m</strain>
    </source>
</reference>
<organism evidence="1 2">
    <name type="scientific">Mycena maculata</name>
    <dbReference type="NCBI Taxonomy" id="230809"/>
    <lineage>
        <taxon>Eukaryota</taxon>
        <taxon>Fungi</taxon>
        <taxon>Dikarya</taxon>
        <taxon>Basidiomycota</taxon>
        <taxon>Agaricomycotina</taxon>
        <taxon>Agaricomycetes</taxon>
        <taxon>Agaricomycetidae</taxon>
        <taxon>Agaricales</taxon>
        <taxon>Marasmiineae</taxon>
        <taxon>Mycenaceae</taxon>
        <taxon>Mycena</taxon>
    </lineage>
</organism>
<proteinExistence type="predicted"/>
<keyword evidence="2" id="KW-1185">Reference proteome</keyword>
<dbReference type="EMBL" id="JARJLG010000288">
    <property type="protein sequence ID" value="KAJ7719702.1"/>
    <property type="molecule type" value="Genomic_DNA"/>
</dbReference>
<dbReference type="AlphaFoldDB" id="A0AAD7HGE3"/>
<dbReference type="Proteomes" id="UP001215280">
    <property type="component" value="Unassembled WGS sequence"/>
</dbReference>
<name>A0AAD7HGE3_9AGAR</name>
<evidence type="ECO:0000313" key="1">
    <source>
        <dbReference type="EMBL" id="KAJ7719702.1"/>
    </source>
</evidence>
<accession>A0AAD7HGE3</accession>
<sequence>MDYRIKHPDIVTLHELNGNVWVVIQDAKHGFKTFKNNVLPGARSLTLGNFTVFHSLVHTLGMKDNNTPLYRRDFIKSDRMDDLGAARFFSADFLAQAAEEPEENPGLVVYLLVFGDFIDAWQSRTLSHYE</sequence>